<dbReference type="EMBL" id="SOAW01000002">
    <property type="protein sequence ID" value="TDT31252.1"/>
    <property type="molecule type" value="Genomic_DNA"/>
</dbReference>
<keyword evidence="1" id="KW-0472">Membrane</keyword>
<evidence type="ECO:0000256" key="1">
    <source>
        <dbReference type="SAM" id="Phobius"/>
    </source>
</evidence>
<sequence>MIAFAFVMAAIAVALAGFAAFHSWRELQVSIALLAAMVVYEVALIVQLAVFAGALGTRPVDAVVLISYLVVCVVLPVAALLWGLSDKSRWGTGVVAIGMLAVAVMCVRVGQLWMYAS</sequence>
<keyword evidence="3" id="KW-1185">Reference proteome</keyword>
<evidence type="ECO:0008006" key="4">
    <source>
        <dbReference type="Google" id="ProtNLM"/>
    </source>
</evidence>
<feature type="transmembrane region" description="Helical" evidence="1">
    <location>
        <begin position="62"/>
        <end position="84"/>
    </location>
</feature>
<accession>A0A4R7J249</accession>
<organism evidence="2 3">
    <name type="scientific">Naumannella halotolerans</name>
    <dbReference type="NCBI Taxonomy" id="993414"/>
    <lineage>
        <taxon>Bacteria</taxon>
        <taxon>Bacillati</taxon>
        <taxon>Actinomycetota</taxon>
        <taxon>Actinomycetes</taxon>
        <taxon>Propionibacteriales</taxon>
        <taxon>Propionibacteriaceae</taxon>
        <taxon>Naumannella</taxon>
    </lineage>
</organism>
<dbReference type="Proteomes" id="UP000295371">
    <property type="component" value="Unassembled WGS sequence"/>
</dbReference>
<dbReference type="AlphaFoldDB" id="A0A4R7J249"/>
<protein>
    <recommendedName>
        <fullName evidence="4">Integral membrane protein</fullName>
    </recommendedName>
</protein>
<proteinExistence type="predicted"/>
<dbReference type="OrthoDB" id="3828660at2"/>
<evidence type="ECO:0000313" key="3">
    <source>
        <dbReference type="Proteomes" id="UP000295371"/>
    </source>
</evidence>
<name>A0A4R7J249_9ACTN</name>
<comment type="caution">
    <text evidence="2">The sequence shown here is derived from an EMBL/GenBank/DDBJ whole genome shotgun (WGS) entry which is preliminary data.</text>
</comment>
<feature type="transmembrane region" description="Helical" evidence="1">
    <location>
        <begin position="29"/>
        <end position="55"/>
    </location>
</feature>
<feature type="transmembrane region" description="Helical" evidence="1">
    <location>
        <begin position="90"/>
        <end position="110"/>
    </location>
</feature>
<gene>
    <name evidence="2" type="ORF">CLV29_2667</name>
</gene>
<keyword evidence="1" id="KW-0812">Transmembrane</keyword>
<dbReference type="RefSeq" id="WP_133755547.1">
    <property type="nucleotide sequence ID" value="NZ_SOAW01000002.1"/>
</dbReference>
<reference evidence="2 3" key="1">
    <citation type="submission" date="2019-03" db="EMBL/GenBank/DDBJ databases">
        <title>Genomic Encyclopedia of Archaeal and Bacterial Type Strains, Phase II (KMG-II): from individual species to whole genera.</title>
        <authorList>
            <person name="Goeker M."/>
        </authorList>
    </citation>
    <scope>NUCLEOTIDE SEQUENCE [LARGE SCALE GENOMIC DNA]</scope>
    <source>
        <strain evidence="2 3">DSM 24323</strain>
    </source>
</reference>
<keyword evidence="1" id="KW-1133">Transmembrane helix</keyword>
<evidence type="ECO:0000313" key="2">
    <source>
        <dbReference type="EMBL" id="TDT31252.1"/>
    </source>
</evidence>